<dbReference type="Proteomes" id="UP000298030">
    <property type="component" value="Unassembled WGS sequence"/>
</dbReference>
<dbReference type="PANTHER" id="PTHR46300">
    <property type="entry name" value="P450, PUTATIVE (EUROFUNG)-RELATED-RELATED"/>
    <property type="match status" value="1"/>
</dbReference>
<evidence type="ECO:0000256" key="4">
    <source>
        <dbReference type="ARBA" id="ARBA00022723"/>
    </source>
</evidence>
<reference evidence="8 9" key="1">
    <citation type="journal article" date="2019" name="Nat. Ecol. Evol.">
        <title>Megaphylogeny resolves global patterns of mushroom evolution.</title>
        <authorList>
            <person name="Varga T."/>
            <person name="Krizsan K."/>
            <person name="Foldi C."/>
            <person name="Dima B."/>
            <person name="Sanchez-Garcia M."/>
            <person name="Sanchez-Ramirez S."/>
            <person name="Szollosi G.J."/>
            <person name="Szarkandi J.G."/>
            <person name="Papp V."/>
            <person name="Albert L."/>
            <person name="Andreopoulos W."/>
            <person name="Angelini C."/>
            <person name="Antonin V."/>
            <person name="Barry K.W."/>
            <person name="Bougher N.L."/>
            <person name="Buchanan P."/>
            <person name="Buyck B."/>
            <person name="Bense V."/>
            <person name="Catcheside P."/>
            <person name="Chovatia M."/>
            <person name="Cooper J."/>
            <person name="Damon W."/>
            <person name="Desjardin D."/>
            <person name="Finy P."/>
            <person name="Geml J."/>
            <person name="Haridas S."/>
            <person name="Hughes K."/>
            <person name="Justo A."/>
            <person name="Karasinski D."/>
            <person name="Kautmanova I."/>
            <person name="Kiss B."/>
            <person name="Kocsube S."/>
            <person name="Kotiranta H."/>
            <person name="LaButti K.M."/>
            <person name="Lechner B.E."/>
            <person name="Liimatainen K."/>
            <person name="Lipzen A."/>
            <person name="Lukacs Z."/>
            <person name="Mihaltcheva S."/>
            <person name="Morgado L.N."/>
            <person name="Niskanen T."/>
            <person name="Noordeloos M.E."/>
            <person name="Ohm R.A."/>
            <person name="Ortiz-Santana B."/>
            <person name="Ovrebo C."/>
            <person name="Racz N."/>
            <person name="Riley R."/>
            <person name="Savchenko A."/>
            <person name="Shiryaev A."/>
            <person name="Soop K."/>
            <person name="Spirin V."/>
            <person name="Szebenyi C."/>
            <person name="Tomsovsky M."/>
            <person name="Tulloss R.E."/>
            <person name="Uehling J."/>
            <person name="Grigoriev I.V."/>
            <person name="Vagvolgyi C."/>
            <person name="Papp T."/>
            <person name="Martin F.M."/>
            <person name="Miettinen O."/>
            <person name="Hibbett D.S."/>
            <person name="Nagy L.G."/>
        </authorList>
    </citation>
    <scope>NUCLEOTIDE SEQUENCE [LARGE SCALE GENOMIC DNA]</scope>
    <source>
        <strain evidence="8 9">FP101781</strain>
    </source>
</reference>
<name>A0A4Y7TDI0_COPMI</name>
<dbReference type="GO" id="GO:0005506">
    <property type="term" value="F:iron ion binding"/>
    <property type="evidence" value="ECO:0007669"/>
    <property type="project" value="InterPro"/>
</dbReference>
<dbReference type="GO" id="GO:0020037">
    <property type="term" value="F:heme binding"/>
    <property type="evidence" value="ECO:0007669"/>
    <property type="project" value="InterPro"/>
</dbReference>
<evidence type="ECO:0000256" key="1">
    <source>
        <dbReference type="ARBA" id="ARBA00001971"/>
    </source>
</evidence>
<evidence type="ECO:0000256" key="6">
    <source>
        <dbReference type="ARBA" id="ARBA00023004"/>
    </source>
</evidence>
<dbReference type="InterPro" id="IPR001128">
    <property type="entry name" value="Cyt_P450"/>
</dbReference>
<keyword evidence="3" id="KW-0349">Heme</keyword>
<evidence type="ECO:0000313" key="9">
    <source>
        <dbReference type="Proteomes" id="UP000298030"/>
    </source>
</evidence>
<comment type="caution">
    <text evidence="8">The sequence shown here is derived from an EMBL/GenBank/DDBJ whole genome shotgun (WGS) entry which is preliminary data.</text>
</comment>
<dbReference type="InterPro" id="IPR050364">
    <property type="entry name" value="Cytochrome_P450_fung"/>
</dbReference>
<protein>
    <recommendedName>
        <fullName evidence="10">Cytochrome P450</fullName>
    </recommendedName>
</protein>
<dbReference type="GO" id="GO:0016705">
    <property type="term" value="F:oxidoreductase activity, acting on paired donors, with incorporation or reduction of molecular oxygen"/>
    <property type="evidence" value="ECO:0007669"/>
    <property type="project" value="InterPro"/>
</dbReference>
<dbReference type="EMBL" id="QPFP01000018">
    <property type="protein sequence ID" value="TEB31622.1"/>
    <property type="molecule type" value="Genomic_DNA"/>
</dbReference>
<keyword evidence="6" id="KW-0408">Iron</keyword>
<accession>A0A4Y7TDI0</accession>
<gene>
    <name evidence="8" type="ORF">FA13DRAFT_335751</name>
</gene>
<proteinExistence type="inferred from homology"/>
<dbReference type="PANTHER" id="PTHR46300:SF7">
    <property type="entry name" value="P450, PUTATIVE (EUROFUNG)-RELATED"/>
    <property type="match status" value="1"/>
</dbReference>
<dbReference type="STRING" id="71717.A0A4Y7TDI0"/>
<evidence type="ECO:0000256" key="7">
    <source>
        <dbReference type="ARBA" id="ARBA00023033"/>
    </source>
</evidence>
<evidence type="ECO:0000256" key="2">
    <source>
        <dbReference type="ARBA" id="ARBA00010617"/>
    </source>
</evidence>
<keyword evidence="9" id="KW-1185">Reference proteome</keyword>
<keyword evidence="4" id="KW-0479">Metal-binding</keyword>
<dbReference type="SUPFAM" id="SSF48264">
    <property type="entry name" value="Cytochrome P450"/>
    <property type="match status" value="1"/>
</dbReference>
<keyword evidence="7" id="KW-0503">Monooxygenase</keyword>
<dbReference type="GO" id="GO:0004497">
    <property type="term" value="F:monooxygenase activity"/>
    <property type="evidence" value="ECO:0007669"/>
    <property type="project" value="UniProtKB-KW"/>
</dbReference>
<dbReference type="Gene3D" id="1.10.630.10">
    <property type="entry name" value="Cytochrome P450"/>
    <property type="match status" value="1"/>
</dbReference>
<sequence length="257" mass="28892">MLVGCTEREPRVSRYLQVQRDGHSLGMHSTSRCANALGTTMVIIDSYDTAIELLEKRASKYSCRPVSVLACDVMGWDCIFVLNPYSDAWKERRRLFARYFRSSGHSDAASVTAVHIPQVNEFVHRFLLDLNETPGEVYGLVRHMIGSLAISLAYGLPVQRRRDELIEFVDSIARLVGTLVTPGKAIVDVVPALNYIPGSIPIPLTKVAIPVPGMGWKRYAKSLRWMATKFKMEGYERAVKGFPRALRVSVLHLRLML</sequence>
<comment type="cofactor">
    <cofactor evidence="1">
        <name>heme</name>
        <dbReference type="ChEBI" id="CHEBI:30413"/>
    </cofactor>
</comment>
<evidence type="ECO:0008006" key="10">
    <source>
        <dbReference type="Google" id="ProtNLM"/>
    </source>
</evidence>
<evidence type="ECO:0000256" key="5">
    <source>
        <dbReference type="ARBA" id="ARBA00023002"/>
    </source>
</evidence>
<dbReference type="OrthoDB" id="1055148at2759"/>
<keyword evidence="5" id="KW-0560">Oxidoreductase</keyword>
<dbReference type="AlphaFoldDB" id="A0A4Y7TDI0"/>
<dbReference type="Pfam" id="PF00067">
    <property type="entry name" value="p450"/>
    <property type="match status" value="1"/>
</dbReference>
<dbReference type="InterPro" id="IPR036396">
    <property type="entry name" value="Cyt_P450_sf"/>
</dbReference>
<evidence type="ECO:0000313" key="8">
    <source>
        <dbReference type="EMBL" id="TEB31622.1"/>
    </source>
</evidence>
<comment type="similarity">
    <text evidence="2">Belongs to the cytochrome P450 family.</text>
</comment>
<organism evidence="8 9">
    <name type="scientific">Coprinellus micaceus</name>
    <name type="common">Glistening ink-cap mushroom</name>
    <name type="synonym">Coprinus micaceus</name>
    <dbReference type="NCBI Taxonomy" id="71717"/>
    <lineage>
        <taxon>Eukaryota</taxon>
        <taxon>Fungi</taxon>
        <taxon>Dikarya</taxon>
        <taxon>Basidiomycota</taxon>
        <taxon>Agaricomycotina</taxon>
        <taxon>Agaricomycetes</taxon>
        <taxon>Agaricomycetidae</taxon>
        <taxon>Agaricales</taxon>
        <taxon>Agaricineae</taxon>
        <taxon>Psathyrellaceae</taxon>
        <taxon>Coprinellus</taxon>
    </lineage>
</organism>
<evidence type="ECO:0000256" key="3">
    <source>
        <dbReference type="ARBA" id="ARBA00022617"/>
    </source>
</evidence>